<dbReference type="InterPro" id="IPR015943">
    <property type="entry name" value="WD40/YVTN_repeat-like_dom_sf"/>
</dbReference>
<evidence type="ECO:0000313" key="2">
    <source>
        <dbReference type="EMBL" id="KAJ7334608.1"/>
    </source>
</evidence>
<dbReference type="InterPro" id="IPR001680">
    <property type="entry name" value="WD40_rpt"/>
</dbReference>
<evidence type="ECO:0000256" key="1">
    <source>
        <dbReference type="PROSITE-ProRule" id="PRU00221"/>
    </source>
</evidence>
<dbReference type="AlphaFoldDB" id="A0AAD6ZQI2"/>
<keyword evidence="1" id="KW-0853">WD repeat</keyword>
<dbReference type="Pfam" id="PF00400">
    <property type="entry name" value="WD40"/>
    <property type="match status" value="1"/>
</dbReference>
<sequence length="357" mass="39527">MSFLLHLTSKNNSYILQSKLRGHSGGIVRLRATEDGRILASGGTDSTKIWDLTTMRELGNPKSPETRGASTALVWIKREDDLGEALFYGTQNSQLGLAVFAEICCVRIVNPAEMTGLAFNPPSNHLAVCHRGGMVQIYTLSGTMSLKEVFSLELQNVAPRAIAFGQMYFNDRDIMVFGLYGGNIYTFRGNDGKAVGMPWNVEALIGDIALDVRKGVVIMDEPSSGTNLYCLEDHTHVKTFAVGVTKQKRLRQVDFLEECKFIVSRSDHGIVYVFDRRSGEIVDKLRVDPCEWVQTIAAADCAGVSTIFVARSHDLVGSNKIFVWRKKSKKRFGVVGIACVVVVFGFQRSVKIPMYNI</sequence>
<comment type="caution">
    <text evidence="2">The sequence shown here is derived from an EMBL/GenBank/DDBJ whole genome shotgun (WGS) entry which is preliminary data.</text>
</comment>
<name>A0AAD6ZQI2_9AGAR</name>
<accession>A0AAD6ZQI2</accession>
<protein>
    <submittedName>
        <fullName evidence="2">WD40-repeat-containing domain protein</fullName>
    </submittedName>
</protein>
<proteinExistence type="predicted"/>
<reference evidence="2" key="1">
    <citation type="submission" date="2023-03" db="EMBL/GenBank/DDBJ databases">
        <title>Massive genome expansion in bonnet fungi (Mycena s.s.) driven by repeated elements and novel gene families across ecological guilds.</title>
        <authorList>
            <consortium name="Lawrence Berkeley National Laboratory"/>
            <person name="Harder C.B."/>
            <person name="Miyauchi S."/>
            <person name="Viragh M."/>
            <person name="Kuo A."/>
            <person name="Thoen E."/>
            <person name="Andreopoulos B."/>
            <person name="Lu D."/>
            <person name="Skrede I."/>
            <person name="Drula E."/>
            <person name="Henrissat B."/>
            <person name="Morin E."/>
            <person name="Kohler A."/>
            <person name="Barry K."/>
            <person name="LaButti K."/>
            <person name="Morin E."/>
            <person name="Salamov A."/>
            <person name="Lipzen A."/>
            <person name="Mereny Z."/>
            <person name="Hegedus B."/>
            <person name="Baldrian P."/>
            <person name="Stursova M."/>
            <person name="Weitz H."/>
            <person name="Taylor A."/>
            <person name="Grigoriev I.V."/>
            <person name="Nagy L.G."/>
            <person name="Martin F."/>
            <person name="Kauserud H."/>
        </authorList>
    </citation>
    <scope>NUCLEOTIDE SEQUENCE</scope>
    <source>
        <strain evidence="2">CBHHK002</strain>
    </source>
</reference>
<gene>
    <name evidence="2" type="ORF">DFH08DRAFT_813685</name>
</gene>
<dbReference type="PROSITE" id="PS50082">
    <property type="entry name" value="WD_REPEATS_2"/>
    <property type="match status" value="1"/>
</dbReference>
<dbReference type="Gene3D" id="2.130.10.10">
    <property type="entry name" value="YVTN repeat-like/Quinoprotein amine dehydrogenase"/>
    <property type="match status" value="1"/>
</dbReference>
<keyword evidence="3" id="KW-1185">Reference proteome</keyword>
<dbReference type="Proteomes" id="UP001218218">
    <property type="component" value="Unassembled WGS sequence"/>
</dbReference>
<dbReference type="SUPFAM" id="SSF50978">
    <property type="entry name" value="WD40 repeat-like"/>
    <property type="match status" value="1"/>
</dbReference>
<feature type="repeat" description="WD" evidence="1">
    <location>
        <begin position="20"/>
        <end position="60"/>
    </location>
</feature>
<dbReference type="SMART" id="SM00320">
    <property type="entry name" value="WD40"/>
    <property type="match status" value="3"/>
</dbReference>
<dbReference type="EMBL" id="JARIHO010000032">
    <property type="protein sequence ID" value="KAJ7334608.1"/>
    <property type="molecule type" value="Genomic_DNA"/>
</dbReference>
<evidence type="ECO:0000313" key="3">
    <source>
        <dbReference type="Proteomes" id="UP001218218"/>
    </source>
</evidence>
<organism evidence="2 3">
    <name type="scientific">Mycena albidolilacea</name>
    <dbReference type="NCBI Taxonomy" id="1033008"/>
    <lineage>
        <taxon>Eukaryota</taxon>
        <taxon>Fungi</taxon>
        <taxon>Dikarya</taxon>
        <taxon>Basidiomycota</taxon>
        <taxon>Agaricomycotina</taxon>
        <taxon>Agaricomycetes</taxon>
        <taxon>Agaricomycetidae</taxon>
        <taxon>Agaricales</taxon>
        <taxon>Marasmiineae</taxon>
        <taxon>Mycenaceae</taxon>
        <taxon>Mycena</taxon>
    </lineage>
</organism>
<dbReference type="InterPro" id="IPR036322">
    <property type="entry name" value="WD40_repeat_dom_sf"/>
</dbReference>